<accession>A0A0M3IBJ6</accession>
<feature type="signal peptide" evidence="1">
    <location>
        <begin position="1"/>
        <end position="26"/>
    </location>
</feature>
<protein>
    <submittedName>
        <fullName evidence="3">Secreted protein</fullName>
    </submittedName>
</protein>
<evidence type="ECO:0000256" key="1">
    <source>
        <dbReference type="SAM" id="SignalP"/>
    </source>
</evidence>
<proteinExistence type="predicted"/>
<feature type="chain" id="PRO_5005656759" evidence="1">
    <location>
        <begin position="27"/>
        <end position="129"/>
    </location>
</feature>
<reference evidence="3" key="1">
    <citation type="submission" date="2017-02" db="UniProtKB">
        <authorList>
            <consortium name="WormBaseParasite"/>
        </authorList>
    </citation>
    <scope>IDENTIFICATION</scope>
</reference>
<dbReference type="AlphaFoldDB" id="A0A0M3IBJ6"/>
<evidence type="ECO:0000313" key="2">
    <source>
        <dbReference type="Proteomes" id="UP000036681"/>
    </source>
</evidence>
<keyword evidence="2" id="KW-1185">Reference proteome</keyword>
<dbReference type="WBParaSite" id="ALUE_0001510001-mRNA-1">
    <property type="protein sequence ID" value="ALUE_0001510001-mRNA-1"/>
    <property type="gene ID" value="ALUE_0001510001"/>
</dbReference>
<name>A0A0M3IBJ6_ASCLU</name>
<sequence length="129" mass="14467">MQWPFSFVIFVELLSHSMMFSQCVDGINNVILIEDIGGDDSTIKFHEVQMLSYSLKKTPRCTGGSPSVKFPGYLKAHKEDSFEGKVEISRAIKTEQGRLIAQLTLKQDSFLLGEICNRGRSVKYVSADT</sequence>
<keyword evidence="1" id="KW-0732">Signal</keyword>
<organism evidence="2 3">
    <name type="scientific">Ascaris lumbricoides</name>
    <name type="common">Giant roundworm</name>
    <dbReference type="NCBI Taxonomy" id="6252"/>
    <lineage>
        <taxon>Eukaryota</taxon>
        <taxon>Metazoa</taxon>
        <taxon>Ecdysozoa</taxon>
        <taxon>Nematoda</taxon>
        <taxon>Chromadorea</taxon>
        <taxon>Rhabditida</taxon>
        <taxon>Spirurina</taxon>
        <taxon>Ascaridomorpha</taxon>
        <taxon>Ascaridoidea</taxon>
        <taxon>Ascarididae</taxon>
        <taxon>Ascaris</taxon>
    </lineage>
</organism>
<evidence type="ECO:0000313" key="3">
    <source>
        <dbReference type="WBParaSite" id="ALUE_0001510001-mRNA-1"/>
    </source>
</evidence>
<dbReference type="Proteomes" id="UP000036681">
    <property type="component" value="Unplaced"/>
</dbReference>